<dbReference type="Gene3D" id="1.10.1470.10">
    <property type="entry name" value="YjbJ"/>
    <property type="match status" value="1"/>
</dbReference>
<comment type="caution">
    <text evidence="4">The sequence shown here is derived from an EMBL/GenBank/DDBJ whole genome shotgun (WGS) entry which is preliminary data.</text>
</comment>
<comment type="similarity">
    <text evidence="1">Belongs to the UPF0337 (CsbD) family.</text>
</comment>
<evidence type="ECO:0000256" key="2">
    <source>
        <dbReference type="SAM" id="MobiDB-lite"/>
    </source>
</evidence>
<dbReference type="SUPFAM" id="SSF69047">
    <property type="entry name" value="Hypothetical protein YjbJ"/>
    <property type="match status" value="1"/>
</dbReference>
<protein>
    <submittedName>
        <fullName evidence="4">CsbD family protein</fullName>
    </submittedName>
</protein>
<organism evidence="4 5">
    <name type="scientific">Rhizobium quercicola</name>
    <dbReference type="NCBI Taxonomy" id="2901226"/>
    <lineage>
        <taxon>Bacteria</taxon>
        <taxon>Pseudomonadati</taxon>
        <taxon>Pseudomonadota</taxon>
        <taxon>Alphaproteobacteria</taxon>
        <taxon>Hyphomicrobiales</taxon>
        <taxon>Rhizobiaceae</taxon>
        <taxon>Rhizobium/Agrobacterium group</taxon>
        <taxon>Rhizobium</taxon>
    </lineage>
</organism>
<dbReference type="PANTHER" id="PTHR34977:SF1">
    <property type="entry name" value="UPF0337 PROTEIN YJBJ"/>
    <property type="match status" value="1"/>
</dbReference>
<dbReference type="Proteomes" id="UP001139089">
    <property type="component" value="Unassembled WGS sequence"/>
</dbReference>
<dbReference type="InterPro" id="IPR008462">
    <property type="entry name" value="CsbD"/>
</dbReference>
<dbReference type="Pfam" id="PF05532">
    <property type="entry name" value="CsbD"/>
    <property type="match status" value="1"/>
</dbReference>
<feature type="compositionally biased region" description="Basic and acidic residues" evidence="2">
    <location>
        <begin position="49"/>
        <end position="59"/>
    </location>
</feature>
<dbReference type="RefSeq" id="WP_231811480.1">
    <property type="nucleotide sequence ID" value="NZ_JAJOZR010000001.1"/>
</dbReference>
<feature type="region of interest" description="Disordered" evidence="2">
    <location>
        <begin position="36"/>
        <end position="59"/>
    </location>
</feature>
<evidence type="ECO:0000313" key="4">
    <source>
        <dbReference type="EMBL" id="MCD7107758.1"/>
    </source>
</evidence>
<feature type="domain" description="CsbD-like" evidence="3">
    <location>
        <begin position="4"/>
        <end position="55"/>
    </location>
</feature>
<accession>A0A9X1T5I7</accession>
<dbReference type="InterPro" id="IPR036629">
    <property type="entry name" value="YjbJ_sf"/>
</dbReference>
<sequence>MDKNRIEGGAKEVKGTVKEAVGKLVGNERLEAEGKIDKAEGEAQSTLGKAKDAVKGALK</sequence>
<evidence type="ECO:0000256" key="1">
    <source>
        <dbReference type="ARBA" id="ARBA00009129"/>
    </source>
</evidence>
<proteinExistence type="inferred from homology"/>
<reference evidence="4" key="1">
    <citation type="submission" date="2021-12" db="EMBL/GenBank/DDBJ databases">
        <authorList>
            <person name="Li Y."/>
        </authorList>
    </citation>
    <scope>NUCLEOTIDE SEQUENCE</scope>
    <source>
        <strain evidence="4">DKSPLA3</strain>
    </source>
</reference>
<evidence type="ECO:0000259" key="3">
    <source>
        <dbReference type="Pfam" id="PF05532"/>
    </source>
</evidence>
<dbReference type="InterPro" id="IPR050423">
    <property type="entry name" value="UPF0337_stress_rsp"/>
</dbReference>
<evidence type="ECO:0000313" key="5">
    <source>
        <dbReference type="Proteomes" id="UP001139089"/>
    </source>
</evidence>
<keyword evidence="5" id="KW-1185">Reference proteome</keyword>
<gene>
    <name evidence="4" type="ORF">LRX75_01770</name>
</gene>
<dbReference type="PANTHER" id="PTHR34977">
    <property type="entry name" value="UPF0337 PROTEIN YJBJ"/>
    <property type="match status" value="1"/>
</dbReference>
<name>A0A9X1T5I7_9HYPH</name>
<dbReference type="AlphaFoldDB" id="A0A9X1T5I7"/>
<dbReference type="EMBL" id="JAJOZR010000001">
    <property type="protein sequence ID" value="MCD7107758.1"/>
    <property type="molecule type" value="Genomic_DNA"/>
</dbReference>